<protein>
    <recommendedName>
        <fullName evidence="2">Class I SAM-dependent methyltransferase</fullName>
    </recommendedName>
</protein>
<proteinExistence type="predicted"/>
<dbReference type="Gene3D" id="3.40.50.150">
    <property type="entry name" value="Vaccinia Virus protein VP39"/>
    <property type="match status" value="1"/>
</dbReference>
<reference evidence="1" key="1">
    <citation type="journal article" date="2014" name="Genome Biol. Evol.">
        <title>Pangenome evidence for extensive interdomain horizontal transfer affecting lineage core and shell genes in uncultured planktonic thaumarchaeota and euryarchaeota.</title>
        <authorList>
            <person name="Deschamps P."/>
            <person name="Zivanovic Y."/>
            <person name="Moreira D."/>
            <person name="Rodriguez-Valera F."/>
            <person name="Lopez-Garcia P."/>
        </authorList>
    </citation>
    <scope>NUCLEOTIDE SEQUENCE</scope>
</reference>
<accession>A0A075G4A1</accession>
<dbReference type="EMBL" id="KF900484">
    <property type="protein sequence ID" value="AIE96617.1"/>
    <property type="molecule type" value="Genomic_DNA"/>
</dbReference>
<name>A0A075G4A1_9ARCH</name>
<evidence type="ECO:0008006" key="2">
    <source>
        <dbReference type="Google" id="ProtNLM"/>
    </source>
</evidence>
<evidence type="ECO:0000313" key="1">
    <source>
        <dbReference type="EMBL" id="AIE96617.1"/>
    </source>
</evidence>
<organism evidence="1">
    <name type="scientific">uncultured marine thaumarchaeote AD1000_82_B05</name>
    <dbReference type="NCBI Taxonomy" id="1455944"/>
    <lineage>
        <taxon>Archaea</taxon>
        <taxon>Nitrososphaerota</taxon>
        <taxon>environmental samples</taxon>
    </lineage>
</organism>
<dbReference type="AlphaFoldDB" id="A0A075G4A1"/>
<dbReference type="Pfam" id="PF13578">
    <property type="entry name" value="Methyltransf_24"/>
    <property type="match status" value="1"/>
</dbReference>
<sequence length="270" mass="31188">MVEFSKYFSLLKFSIIHPKEGMDMLTAARQSHEDIKQNISEHTAATVGLEETLTQFFSNNELTKDQLIQNTKELTTHFQNYFEKMRGENFPSKKKPYPTDYSINEDSRLFLYALCKIIKPEIVVETGVAYGISSAYILQALHENDKGTLYSIDNVFKPWESREMIGNAIPKNLQNRWKLIIGTSSEKLEKIFQSIEKADIFLHDSLHTYKNMLLEFQTAWPFIKNNGFLLSDDIGDNNAFLEFYLANEGHPILLKNTKNVETTLGILRKN</sequence>
<dbReference type="SUPFAM" id="SSF53335">
    <property type="entry name" value="S-adenosyl-L-methionine-dependent methyltransferases"/>
    <property type="match status" value="1"/>
</dbReference>
<dbReference type="InterPro" id="IPR029063">
    <property type="entry name" value="SAM-dependent_MTases_sf"/>
</dbReference>